<feature type="domain" description="Transposase Tc1-like" evidence="1">
    <location>
        <begin position="52"/>
        <end position="114"/>
    </location>
</feature>
<dbReference type="GO" id="GO:0006313">
    <property type="term" value="P:DNA transposition"/>
    <property type="evidence" value="ECO:0007669"/>
    <property type="project" value="InterPro"/>
</dbReference>
<dbReference type="AlphaFoldDB" id="A0A813NVS3"/>
<accession>A0A813NVS3</accession>
<dbReference type="GO" id="GO:0015074">
    <property type="term" value="P:DNA integration"/>
    <property type="evidence" value="ECO:0007669"/>
    <property type="project" value="InterPro"/>
</dbReference>
<dbReference type="Pfam" id="PF01498">
    <property type="entry name" value="HTH_Tnp_Tc3_2"/>
    <property type="match status" value="1"/>
</dbReference>
<evidence type="ECO:0000313" key="2">
    <source>
        <dbReference type="EMBL" id="CAF0745274.1"/>
    </source>
</evidence>
<keyword evidence="3" id="KW-1185">Reference proteome</keyword>
<organism evidence="2 3">
    <name type="scientific">Brachionus calyciflorus</name>
    <dbReference type="NCBI Taxonomy" id="104777"/>
    <lineage>
        <taxon>Eukaryota</taxon>
        <taxon>Metazoa</taxon>
        <taxon>Spiralia</taxon>
        <taxon>Gnathifera</taxon>
        <taxon>Rotifera</taxon>
        <taxon>Eurotatoria</taxon>
        <taxon>Monogononta</taxon>
        <taxon>Pseudotrocha</taxon>
        <taxon>Ploima</taxon>
        <taxon>Brachionidae</taxon>
        <taxon>Brachionus</taxon>
    </lineage>
</organism>
<gene>
    <name evidence="2" type="ORF">OXX778_LOCUS3613</name>
</gene>
<protein>
    <recommendedName>
        <fullName evidence="1">Transposase Tc1-like domain-containing protein</fullName>
    </recommendedName>
</protein>
<dbReference type="Proteomes" id="UP000663879">
    <property type="component" value="Unassembled WGS sequence"/>
</dbReference>
<dbReference type="EMBL" id="CAJNOC010000325">
    <property type="protein sequence ID" value="CAF0745274.1"/>
    <property type="molecule type" value="Genomic_DNA"/>
</dbReference>
<name>A0A813NVS3_9BILA</name>
<reference evidence="2" key="1">
    <citation type="submission" date="2021-02" db="EMBL/GenBank/DDBJ databases">
        <authorList>
            <person name="Nowell W R."/>
        </authorList>
    </citation>
    <scope>NUCLEOTIDE SEQUENCE</scope>
    <source>
        <strain evidence="2">Ploen Becks lab</strain>
    </source>
</reference>
<dbReference type="InterPro" id="IPR002492">
    <property type="entry name" value="Transposase_Tc1-like"/>
</dbReference>
<evidence type="ECO:0000313" key="3">
    <source>
        <dbReference type="Proteomes" id="UP000663879"/>
    </source>
</evidence>
<proteinExistence type="predicted"/>
<evidence type="ECO:0000259" key="1">
    <source>
        <dbReference type="Pfam" id="PF01498"/>
    </source>
</evidence>
<dbReference type="GO" id="GO:0003677">
    <property type="term" value="F:DNA binding"/>
    <property type="evidence" value="ECO:0007669"/>
    <property type="project" value="InterPro"/>
</dbReference>
<comment type="caution">
    <text evidence="2">The sequence shown here is derived from an EMBL/GenBank/DDBJ whole genome shotgun (WGS) entry which is preliminary data.</text>
</comment>
<sequence length="126" mass="14791">MRQQGKTLETIERKLNRDMSCIKRIIERDNEINSYQDRPRSGRPRISTQKNDRNLIRLVKNYRTAPSHVLAIQWKLSNGKTDSSSLVRRSLLKNKLKWKVAVKKPRLSANHVKKAFRKIVKSWPGS</sequence>